<name>A0ABM6GFH7_9BACT</name>
<gene>
    <name evidence="1" type="ORF">BW47_07725</name>
</gene>
<evidence type="ECO:0000313" key="2">
    <source>
        <dbReference type="Proteomes" id="UP000185490"/>
    </source>
</evidence>
<proteinExistence type="predicted"/>
<dbReference type="EMBL" id="CP007389">
    <property type="protein sequence ID" value="APT74379.1"/>
    <property type="molecule type" value="Genomic_DNA"/>
</dbReference>
<keyword evidence="2" id="KW-1185">Reference proteome</keyword>
<accession>A0ABM6GFH7</accession>
<dbReference type="Proteomes" id="UP000185490">
    <property type="component" value="Chromosome"/>
</dbReference>
<reference evidence="1 2" key="1">
    <citation type="submission" date="2014-02" db="EMBL/GenBank/DDBJ databases">
        <title>Diversity of Thermotogales isolates from hydrothermal vents.</title>
        <authorList>
            <person name="Haverkamp T.H.A."/>
            <person name="Lossouarn J."/>
            <person name="Geslin C."/>
            <person name="Nesbo C.L."/>
        </authorList>
    </citation>
    <scope>NUCLEOTIDE SEQUENCE [LARGE SCALE GENOMIC DNA]</scope>
    <source>
        <strain evidence="1 2">431</strain>
    </source>
</reference>
<dbReference type="InterPro" id="IPR035198">
    <property type="entry name" value="SU10_MCP"/>
</dbReference>
<protein>
    <submittedName>
        <fullName evidence="1">Uncharacterized protein</fullName>
    </submittedName>
</protein>
<organism evidence="1 2">
    <name type="scientific">Thermosipho melanesiensis</name>
    <dbReference type="NCBI Taxonomy" id="46541"/>
    <lineage>
        <taxon>Bacteria</taxon>
        <taxon>Thermotogati</taxon>
        <taxon>Thermotogota</taxon>
        <taxon>Thermotogae</taxon>
        <taxon>Thermotogales</taxon>
        <taxon>Fervidobacteriaceae</taxon>
        <taxon>Thermosipho</taxon>
    </lineage>
</organism>
<dbReference type="Pfam" id="PF17236">
    <property type="entry name" value="SU10_MCP"/>
    <property type="match status" value="1"/>
</dbReference>
<dbReference type="RefSeq" id="WP_012057663.1">
    <property type="nucleotide sequence ID" value="NZ_CP007389.1"/>
</dbReference>
<evidence type="ECO:0000313" key="1">
    <source>
        <dbReference type="EMBL" id="APT74379.1"/>
    </source>
</evidence>
<sequence>MGTINGMVTTYDVAENKIDVSPVLSMLKLPNTPLLNAIGISNETVDSTRYEWWDDVLPVLKVKLAAAYTAGGGSLTVETGAGKKFKVGNVIKVENSIYRVTAINGDVLSVAVVSGDADHAANVDVELIGDAQPEGQDYNDSNYEQKVKRYNVTQIFSDYVKFSGSQLAVKQYVNEDVFLNEVQRKLKKLKILLERTAWLGIRVDPNDNSGPRMMGGIKYFIDSDGITSTNTWSEDNFRAFLKLIYDNGGYITEAWMNASTKQYFNSLNSDKLIVTQDERTAGRLVDGYLSEYGQISLKTSPHIPEGMIIVVDTSNLKIKPLSGRNMAYEPLAKTGDSVKGQIVGEYTLEFRNPDGAGIFYIQ</sequence>